<evidence type="ECO:0000256" key="2">
    <source>
        <dbReference type="ARBA" id="ARBA00022723"/>
    </source>
</evidence>
<keyword evidence="9" id="KW-1185">Reference proteome</keyword>
<dbReference type="CDD" id="cd00067">
    <property type="entry name" value="GAL4"/>
    <property type="match status" value="1"/>
</dbReference>
<feature type="compositionally biased region" description="Polar residues" evidence="6">
    <location>
        <begin position="152"/>
        <end position="172"/>
    </location>
</feature>
<organism evidence="8 9">
    <name type="scientific">Basidiobolus ranarum</name>
    <dbReference type="NCBI Taxonomy" id="34480"/>
    <lineage>
        <taxon>Eukaryota</taxon>
        <taxon>Fungi</taxon>
        <taxon>Fungi incertae sedis</taxon>
        <taxon>Zoopagomycota</taxon>
        <taxon>Entomophthoromycotina</taxon>
        <taxon>Basidiobolomycetes</taxon>
        <taxon>Basidiobolales</taxon>
        <taxon>Basidiobolaceae</taxon>
        <taxon>Basidiobolus</taxon>
    </lineage>
</organism>
<dbReference type="EMBL" id="JASJQH010001596">
    <property type="protein sequence ID" value="KAK9761061.1"/>
    <property type="molecule type" value="Genomic_DNA"/>
</dbReference>
<feature type="domain" description="Zn(2)-C6 fungal-type" evidence="7">
    <location>
        <begin position="24"/>
        <end position="54"/>
    </location>
</feature>
<dbReference type="SMART" id="SM00066">
    <property type="entry name" value="GAL4"/>
    <property type="match status" value="1"/>
</dbReference>
<dbReference type="InterPro" id="IPR050815">
    <property type="entry name" value="TF_fung"/>
</dbReference>
<dbReference type="PROSITE" id="PS50048">
    <property type="entry name" value="ZN2_CY6_FUNGAL_2"/>
    <property type="match status" value="1"/>
</dbReference>
<dbReference type="PROSITE" id="PS00463">
    <property type="entry name" value="ZN2_CY6_FUNGAL_1"/>
    <property type="match status" value="1"/>
</dbReference>
<evidence type="ECO:0000259" key="7">
    <source>
        <dbReference type="PROSITE" id="PS50048"/>
    </source>
</evidence>
<proteinExistence type="predicted"/>
<feature type="region of interest" description="Disordered" evidence="6">
    <location>
        <begin position="193"/>
        <end position="225"/>
    </location>
</feature>
<evidence type="ECO:0000313" key="8">
    <source>
        <dbReference type="EMBL" id="KAK9761061.1"/>
    </source>
</evidence>
<dbReference type="InterPro" id="IPR001138">
    <property type="entry name" value="Zn2Cys6_DnaBD"/>
</dbReference>
<dbReference type="InterPro" id="IPR007219">
    <property type="entry name" value="XnlR_reg_dom"/>
</dbReference>
<dbReference type="Gene3D" id="4.10.240.10">
    <property type="entry name" value="Zn(2)-C6 fungal-type DNA-binding domain"/>
    <property type="match status" value="1"/>
</dbReference>
<dbReference type="Pfam" id="PF00172">
    <property type="entry name" value="Zn_clus"/>
    <property type="match status" value="1"/>
</dbReference>
<feature type="compositionally biased region" description="Polar residues" evidence="6">
    <location>
        <begin position="193"/>
        <end position="223"/>
    </location>
</feature>
<dbReference type="SUPFAM" id="SSF57701">
    <property type="entry name" value="Zn2/Cys6 DNA-binding domain"/>
    <property type="match status" value="1"/>
</dbReference>
<protein>
    <recommendedName>
        <fullName evidence="7">Zn(2)-C6 fungal-type domain-containing protein</fullName>
    </recommendedName>
</protein>
<keyword evidence="2" id="KW-0479">Metal-binding</keyword>
<evidence type="ECO:0000256" key="1">
    <source>
        <dbReference type="ARBA" id="ARBA00004123"/>
    </source>
</evidence>
<keyword evidence="3" id="KW-0805">Transcription regulation</keyword>
<dbReference type="PANTHER" id="PTHR47338:SF5">
    <property type="entry name" value="ZN(II)2CYS6 TRANSCRIPTION FACTOR (EUROFUNG)"/>
    <property type="match status" value="1"/>
</dbReference>
<reference evidence="8 9" key="1">
    <citation type="submission" date="2023-04" db="EMBL/GenBank/DDBJ databases">
        <title>Genome of Basidiobolus ranarum AG-B5.</title>
        <authorList>
            <person name="Stajich J.E."/>
            <person name="Carter-House D."/>
            <person name="Gryganskyi A."/>
        </authorList>
    </citation>
    <scope>NUCLEOTIDE SEQUENCE [LARGE SCALE GENOMIC DNA]</scope>
    <source>
        <strain evidence="8 9">AG-B5</strain>
    </source>
</reference>
<dbReference type="Pfam" id="PF04082">
    <property type="entry name" value="Fungal_trans"/>
    <property type="match status" value="1"/>
</dbReference>
<evidence type="ECO:0000256" key="3">
    <source>
        <dbReference type="ARBA" id="ARBA00023015"/>
    </source>
</evidence>
<dbReference type="InterPro" id="IPR036864">
    <property type="entry name" value="Zn2-C6_fun-type_DNA-bd_sf"/>
</dbReference>
<feature type="region of interest" description="Disordered" evidence="6">
    <location>
        <begin position="799"/>
        <end position="820"/>
    </location>
</feature>
<gene>
    <name evidence="8" type="ORF">K7432_014339</name>
</gene>
<comment type="subcellular location">
    <subcellularLocation>
        <location evidence="1">Nucleus</location>
    </subcellularLocation>
</comment>
<feature type="region of interest" description="Disordered" evidence="6">
    <location>
        <begin position="146"/>
        <end position="179"/>
    </location>
</feature>
<comment type="caution">
    <text evidence="8">The sequence shown here is derived from an EMBL/GenBank/DDBJ whole genome shotgun (WGS) entry which is preliminary data.</text>
</comment>
<evidence type="ECO:0000256" key="6">
    <source>
        <dbReference type="SAM" id="MobiDB-lite"/>
    </source>
</evidence>
<name>A0ABR2WHS4_9FUNG</name>
<dbReference type="Proteomes" id="UP001479436">
    <property type="component" value="Unassembled WGS sequence"/>
</dbReference>
<dbReference type="CDD" id="cd12148">
    <property type="entry name" value="fungal_TF_MHR"/>
    <property type="match status" value="1"/>
</dbReference>
<accession>A0ABR2WHS4</accession>
<evidence type="ECO:0000313" key="9">
    <source>
        <dbReference type="Proteomes" id="UP001479436"/>
    </source>
</evidence>
<evidence type="ECO:0000256" key="5">
    <source>
        <dbReference type="ARBA" id="ARBA00023242"/>
    </source>
</evidence>
<evidence type="ECO:0000256" key="4">
    <source>
        <dbReference type="ARBA" id="ARBA00023163"/>
    </source>
</evidence>
<dbReference type="PANTHER" id="PTHR47338">
    <property type="entry name" value="ZN(II)2CYS6 TRANSCRIPTION FACTOR (EUROFUNG)-RELATED"/>
    <property type="match status" value="1"/>
</dbReference>
<sequence length="820" mass="91754">MNTTTSSESLDLSKTVKRKRLTQACDTCRKKKVKCDGNRPSCSNCIRIKVNCAYLPSLKKRGPRQGQIERVENVSNKISEYRGIYGVEFTNSHQMNESTKPIELKPAVREKHSASYIGKFPRVSNNPQDLFLSQINIPQCSKVRGNFASLHGQPSNQGQSPGLGHSSNSSTQSEEDAVREKVEQVWSHSYLGNTSGLSGITPSSSKEGTPSPQQHSNANNLLGATSLPPAEITEHLLSVYFSTIHPQMPFIHKPTFYTKLQNGEVPPILILSICACVSRFSNHPGILADPTTRSGEVFSNRFRNILLKCLDEPNVFTTEALLIGSYYEYMNARYPRAWMYLGMAIRMAQELGINRVDENEAPSDQSPSDWVEIETQRRLWWSCFIRDRIGSTGTGRPMAIDEQDSRVLLPSFDSDWENARPMSGEPLEITSQRNRSYSTSSLSKKLASPWSIFIRLAALMGKASQFVNSPKDCRENSAESDSKFAFLDSALTSWSMSLPHNLQYSSNLLTEKSPAAYAQTAFLCTLHIMYHTSIILLHRSSLDRVENQPIYSAATSFASESLERCISSANAISAIIEDFDKFPACYNYPHICFCIFNGGTIHIHVLFSSKNAEEIADAKTKLEIHYQVLQRLKSVWIMAEKYCAILKRIVALGDRPTMISLNTNSLVQELNQNAMQVGYALEQPLYQVPKDSILNRRSQQNKTEDFSLSPNSIPNGFQMIPDLHSPSIRIADGSTDFSVGFQNLLDLPIAQGNSFFDTLFEDVTGDPLDSSQTSNLLTQIYNQQMIQPSLDLVVHERQSLSQSNRNGSESGMQSVWSIMR</sequence>
<keyword evidence="5" id="KW-0539">Nucleus</keyword>
<keyword evidence="4" id="KW-0804">Transcription</keyword>
<dbReference type="SMART" id="SM00906">
    <property type="entry name" value="Fungal_trans"/>
    <property type="match status" value="1"/>
</dbReference>